<dbReference type="SUPFAM" id="SSF81593">
    <property type="entry name" value="Nucleotidyltransferase substrate binding subunit/domain"/>
    <property type="match status" value="1"/>
</dbReference>
<keyword evidence="1" id="KW-0597">Phosphoprotein</keyword>
<dbReference type="RefSeq" id="WP_002710065.1">
    <property type="nucleotide sequence ID" value="NZ_JH651384.1"/>
</dbReference>
<accession>A0A656HLI7</accession>
<dbReference type="AlphaFoldDB" id="A0A656HLI7"/>
<reference evidence="7" key="1">
    <citation type="journal article" date="2011" name="Stand. Genomic Sci.">
        <title>Genome sequence of the filamentous, gliding Thiothrix nivea neotype strain (JP2(T)).</title>
        <authorList>
            <person name="Lapidus A."/>
            <person name="Nolan M."/>
            <person name="Lucas S."/>
            <person name="Glavina Del Rio T."/>
            <person name="Tice H."/>
            <person name="Cheng J.F."/>
            <person name="Tapia R."/>
            <person name="Han C."/>
            <person name="Goodwin L."/>
            <person name="Pitluck S."/>
            <person name="Liolios K."/>
            <person name="Pagani I."/>
            <person name="Ivanova N."/>
            <person name="Huntemann M."/>
            <person name="Mavromatis K."/>
            <person name="Mikhailova N."/>
            <person name="Pati A."/>
            <person name="Chen A."/>
            <person name="Palaniappan K."/>
            <person name="Land M."/>
            <person name="Brambilla E.M."/>
            <person name="Rohde M."/>
            <person name="Abt B."/>
            <person name="Verbarg S."/>
            <person name="Goker M."/>
            <person name="Bristow J."/>
            <person name="Eisen J.A."/>
            <person name="Markowitz V."/>
            <person name="Hugenholtz P."/>
            <person name="Kyrpides N.C."/>
            <person name="Klenk H.P."/>
            <person name="Woyke T."/>
        </authorList>
    </citation>
    <scope>NUCLEOTIDE SEQUENCE [LARGE SCALE GENOMIC DNA]</scope>
    <source>
        <strain evidence="7">ATCC 35100 / DSM 5205 / JP2</strain>
    </source>
</reference>
<evidence type="ECO:0000256" key="4">
    <source>
        <dbReference type="ARBA" id="ARBA00022741"/>
    </source>
</evidence>
<evidence type="ECO:0000313" key="7">
    <source>
        <dbReference type="Proteomes" id="UP000005317"/>
    </source>
</evidence>
<dbReference type="GO" id="GO:0000166">
    <property type="term" value="F:nucleotide binding"/>
    <property type="evidence" value="ECO:0007669"/>
    <property type="project" value="UniProtKB-KW"/>
</dbReference>
<dbReference type="EMBL" id="JH651384">
    <property type="protein sequence ID" value="EIJ36180.1"/>
    <property type="molecule type" value="Genomic_DNA"/>
</dbReference>
<organism evidence="6 7">
    <name type="scientific">Thiothrix nivea (strain ATCC 35100 / DSM 5205 / JP2)</name>
    <dbReference type="NCBI Taxonomy" id="870187"/>
    <lineage>
        <taxon>Bacteria</taxon>
        <taxon>Pseudomonadati</taxon>
        <taxon>Pseudomonadota</taxon>
        <taxon>Gammaproteobacteria</taxon>
        <taxon>Thiotrichales</taxon>
        <taxon>Thiotrichaceae</taxon>
        <taxon>Thiothrix</taxon>
    </lineage>
</organism>
<evidence type="ECO:0000256" key="2">
    <source>
        <dbReference type="ARBA" id="ARBA00022649"/>
    </source>
</evidence>
<keyword evidence="2" id="KW-1277">Toxin-antitoxin system</keyword>
<evidence type="ECO:0000256" key="5">
    <source>
        <dbReference type="ARBA" id="ARBA00022801"/>
    </source>
</evidence>
<dbReference type="OrthoDB" id="4829434at2"/>
<name>A0A656HLI7_THINJ</name>
<dbReference type="Pfam" id="PF01934">
    <property type="entry name" value="HepT-like"/>
    <property type="match status" value="1"/>
</dbReference>
<evidence type="ECO:0000256" key="3">
    <source>
        <dbReference type="ARBA" id="ARBA00022722"/>
    </source>
</evidence>
<dbReference type="GO" id="GO:0016787">
    <property type="term" value="F:hydrolase activity"/>
    <property type="evidence" value="ECO:0007669"/>
    <property type="project" value="UniProtKB-KW"/>
</dbReference>
<dbReference type="InterPro" id="IPR051813">
    <property type="entry name" value="HepT_RNase_toxin"/>
</dbReference>
<evidence type="ECO:0000256" key="1">
    <source>
        <dbReference type="ARBA" id="ARBA00022553"/>
    </source>
</evidence>
<gene>
    <name evidence="6" type="ORF">Thini_3676</name>
</gene>
<keyword evidence="5" id="KW-0378">Hydrolase</keyword>
<keyword evidence="3" id="KW-0540">Nuclease</keyword>
<sequence>MSLNELRLIDYLEHIAEASCNIGEYLADMDYPAFLTHKMARDAVIRNFEIIGEAAKNIFQRFPEVTEQHSEIPWRALYGMRNALSHGYFKVDLERVWQTAERDLPALHAQISQLLAELQA</sequence>
<proteinExistence type="predicted"/>
<dbReference type="GO" id="GO:0004540">
    <property type="term" value="F:RNA nuclease activity"/>
    <property type="evidence" value="ECO:0007669"/>
    <property type="project" value="InterPro"/>
</dbReference>
<evidence type="ECO:0000313" key="6">
    <source>
        <dbReference type="EMBL" id="EIJ36180.1"/>
    </source>
</evidence>
<protein>
    <recommendedName>
        <fullName evidence="8">DUF86 domain-containing protein</fullName>
    </recommendedName>
</protein>
<dbReference type="PANTHER" id="PTHR34139:SF1">
    <property type="entry name" value="RNASE MJ1380-RELATED"/>
    <property type="match status" value="1"/>
</dbReference>
<keyword evidence="7" id="KW-1185">Reference proteome</keyword>
<evidence type="ECO:0008006" key="8">
    <source>
        <dbReference type="Google" id="ProtNLM"/>
    </source>
</evidence>
<dbReference type="Proteomes" id="UP000005317">
    <property type="component" value="Unassembled WGS sequence"/>
</dbReference>
<keyword evidence="4" id="KW-0547">Nucleotide-binding</keyword>
<dbReference type="GO" id="GO:0110001">
    <property type="term" value="C:toxin-antitoxin complex"/>
    <property type="evidence" value="ECO:0007669"/>
    <property type="project" value="InterPro"/>
</dbReference>
<dbReference type="PANTHER" id="PTHR34139">
    <property type="entry name" value="UPF0331 PROTEIN MJ0127"/>
    <property type="match status" value="1"/>
</dbReference>
<dbReference type="InterPro" id="IPR008201">
    <property type="entry name" value="HepT-like"/>
</dbReference>